<dbReference type="GO" id="GO:0007219">
    <property type="term" value="P:Notch signaling pathway"/>
    <property type="evidence" value="ECO:0007669"/>
    <property type="project" value="InterPro"/>
</dbReference>
<dbReference type="GO" id="GO:0016567">
    <property type="term" value="P:protein ubiquitination"/>
    <property type="evidence" value="ECO:0007669"/>
    <property type="project" value="UniProtKB-UniRule"/>
</dbReference>
<keyword evidence="5" id="KW-0863">Zinc-finger</keyword>
<dbReference type="GO" id="GO:0008270">
    <property type="term" value="F:zinc ion binding"/>
    <property type="evidence" value="ECO:0007669"/>
    <property type="project" value="UniProtKB-KW"/>
</dbReference>
<comment type="pathway">
    <text evidence="2 5">Protein modification; protein ubiquitination.</text>
</comment>
<evidence type="ECO:0000256" key="1">
    <source>
        <dbReference type="ARBA" id="ARBA00000900"/>
    </source>
</evidence>
<keyword evidence="8" id="KW-1185">Reference proteome</keyword>
<dbReference type="Proteomes" id="UP000824782">
    <property type="component" value="Unassembled WGS sequence"/>
</dbReference>
<comment type="similarity">
    <text evidence="5">Belongs to the Deltex family.</text>
</comment>
<reference evidence="7" key="1">
    <citation type="thesis" date="2020" institute="ProQuest LLC" country="789 East Eisenhower Parkway, Ann Arbor, MI, USA">
        <title>Comparative Genomics and Chromosome Evolution.</title>
        <authorList>
            <person name="Mudd A.B."/>
        </authorList>
    </citation>
    <scope>NUCLEOTIDE SEQUENCE</scope>
    <source>
        <strain evidence="7">237g6f4</strain>
        <tissue evidence="7">Blood</tissue>
    </source>
</reference>
<dbReference type="PANTHER" id="PTHR12622">
    <property type="entry name" value="DELTEX-RELATED"/>
    <property type="match status" value="1"/>
</dbReference>
<evidence type="ECO:0000259" key="6">
    <source>
        <dbReference type="Pfam" id="PF18102"/>
    </source>
</evidence>
<accession>A0AAV6YT20</accession>
<comment type="caution">
    <text evidence="7">The sequence shown here is derived from an EMBL/GenBank/DDBJ whole genome shotgun (WGS) entry which is preliminary data.</text>
</comment>
<gene>
    <name evidence="7" type="ORF">GDO81_022767</name>
</gene>
<dbReference type="InterPro" id="IPR039399">
    <property type="entry name" value="Deltex_C_sf"/>
</dbReference>
<evidence type="ECO:0000313" key="8">
    <source>
        <dbReference type="Proteomes" id="UP000824782"/>
    </source>
</evidence>
<protein>
    <recommendedName>
        <fullName evidence="5">E3 ubiquitin-protein ligase</fullName>
        <ecNumber evidence="5">2.3.2.27</ecNumber>
    </recommendedName>
</protein>
<evidence type="ECO:0000256" key="3">
    <source>
        <dbReference type="ARBA" id="ARBA00022679"/>
    </source>
</evidence>
<dbReference type="AlphaFoldDB" id="A0AAV6YT20"/>
<dbReference type="GO" id="GO:0061630">
    <property type="term" value="F:ubiquitin protein ligase activity"/>
    <property type="evidence" value="ECO:0007669"/>
    <property type="project" value="UniProtKB-UniRule"/>
</dbReference>
<dbReference type="EMBL" id="WNYA01021767">
    <property type="protein sequence ID" value="KAG8538364.1"/>
    <property type="molecule type" value="Genomic_DNA"/>
</dbReference>
<evidence type="ECO:0000256" key="5">
    <source>
        <dbReference type="RuleBase" id="RU367105"/>
    </source>
</evidence>
<feature type="domain" description="Deltex C-terminal" evidence="6">
    <location>
        <begin position="9"/>
        <end position="88"/>
    </location>
</feature>
<dbReference type="InterPro" id="IPR039398">
    <property type="entry name" value="Deltex_fam"/>
</dbReference>
<dbReference type="EC" id="2.3.2.27" evidence="5"/>
<keyword evidence="5" id="KW-0862">Zinc</keyword>
<comment type="subcellular location">
    <subcellularLocation>
        <location evidence="5">Cytoplasm</location>
    </subcellularLocation>
</comment>
<dbReference type="InterPro" id="IPR039396">
    <property type="entry name" value="Deltex_C"/>
</dbReference>
<evidence type="ECO:0000313" key="7">
    <source>
        <dbReference type="EMBL" id="KAG8538364.1"/>
    </source>
</evidence>
<dbReference type="GO" id="GO:0005737">
    <property type="term" value="C:cytoplasm"/>
    <property type="evidence" value="ECO:0007669"/>
    <property type="project" value="UniProtKB-SubCell"/>
</dbReference>
<organism evidence="7 8">
    <name type="scientific">Engystomops pustulosus</name>
    <name type="common">Tungara frog</name>
    <name type="synonym">Physalaemus pustulosus</name>
    <dbReference type="NCBI Taxonomy" id="76066"/>
    <lineage>
        <taxon>Eukaryota</taxon>
        <taxon>Metazoa</taxon>
        <taxon>Chordata</taxon>
        <taxon>Craniata</taxon>
        <taxon>Vertebrata</taxon>
        <taxon>Euteleostomi</taxon>
        <taxon>Amphibia</taxon>
        <taxon>Batrachia</taxon>
        <taxon>Anura</taxon>
        <taxon>Neobatrachia</taxon>
        <taxon>Hyloidea</taxon>
        <taxon>Leptodactylidae</taxon>
        <taxon>Leiuperinae</taxon>
        <taxon>Engystomops</taxon>
    </lineage>
</organism>
<dbReference type="Pfam" id="PF18102">
    <property type="entry name" value="DTC"/>
    <property type="match status" value="1"/>
</dbReference>
<dbReference type="Gene3D" id="3.30.390.130">
    <property type="match status" value="1"/>
</dbReference>
<evidence type="ECO:0000256" key="2">
    <source>
        <dbReference type="ARBA" id="ARBA00004906"/>
    </source>
</evidence>
<name>A0AAV6YT20_ENGPU</name>
<evidence type="ECO:0000256" key="4">
    <source>
        <dbReference type="ARBA" id="ARBA00022723"/>
    </source>
</evidence>
<keyword evidence="4 5" id="KW-0479">Metal-binding</keyword>
<keyword evidence="3 5" id="KW-0808">Transferase</keyword>
<comment type="catalytic activity">
    <reaction evidence="1 5">
        <text>S-ubiquitinyl-[E2 ubiquitin-conjugating enzyme]-L-cysteine + [acceptor protein]-L-lysine = [E2 ubiquitin-conjugating enzyme]-L-cysteine + N(6)-ubiquitinyl-[acceptor protein]-L-lysine.</text>
        <dbReference type="EC" id="2.3.2.27"/>
    </reaction>
</comment>
<sequence>MKFTAPDFPLQCYLPNTKKGREVLILLIKAWESRLLFPVLPARVPGVLDAVSISRFPLKTEFGSNVTGKGFPDSRYLDSVLRQLQDWGLSVN</sequence>
<proteinExistence type="inferred from homology"/>
<keyword evidence="5" id="KW-0963">Cytoplasm</keyword>